<comment type="caution">
    <text evidence="2">The sequence shown here is derived from an EMBL/GenBank/DDBJ whole genome shotgun (WGS) entry which is preliminary data.</text>
</comment>
<reference evidence="2 3" key="1">
    <citation type="journal article" date="2021" name="Arch. Microbiol.">
        <title>Myceligenerans indicum sp. nov., an actinobacterium isolated from mangrove sediment of Sundarbans, India.</title>
        <authorList>
            <person name="Asha K."/>
            <person name="Bhadury P."/>
        </authorList>
    </citation>
    <scope>NUCLEOTIDE SEQUENCE [LARGE SCALE GENOMIC DNA]</scope>
    <source>
        <strain evidence="2 3">I2</strain>
    </source>
</reference>
<organism evidence="2 3">
    <name type="scientific">Myceligenerans indicum</name>
    <dbReference type="NCBI Taxonomy" id="2593663"/>
    <lineage>
        <taxon>Bacteria</taxon>
        <taxon>Bacillati</taxon>
        <taxon>Actinomycetota</taxon>
        <taxon>Actinomycetes</taxon>
        <taxon>Micrococcales</taxon>
        <taxon>Promicromonosporaceae</taxon>
        <taxon>Myceligenerans</taxon>
    </lineage>
</organism>
<keyword evidence="1" id="KW-1133">Transmembrane helix</keyword>
<keyword evidence="1" id="KW-0812">Transmembrane</keyword>
<accession>A0ABS1LIL9</accession>
<evidence type="ECO:0000313" key="3">
    <source>
        <dbReference type="Proteomes" id="UP000675409"/>
    </source>
</evidence>
<proteinExistence type="predicted"/>
<name>A0ABS1LIL9_9MICO</name>
<dbReference type="RefSeq" id="WP_201845919.1">
    <property type="nucleotide sequence ID" value="NZ_JABBYC010000008.1"/>
</dbReference>
<dbReference type="InterPro" id="IPR012340">
    <property type="entry name" value="NA-bd_OB-fold"/>
</dbReference>
<dbReference type="Gene3D" id="2.40.50.140">
    <property type="entry name" value="Nucleic acid-binding proteins"/>
    <property type="match status" value="1"/>
</dbReference>
<dbReference type="Proteomes" id="UP000675409">
    <property type="component" value="Unassembled WGS sequence"/>
</dbReference>
<feature type="transmembrane region" description="Helical" evidence="1">
    <location>
        <begin position="60"/>
        <end position="80"/>
    </location>
</feature>
<protein>
    <recommendedName>
        <fullName evidence="4">NfeD-like C-terminal domain-containing protein</fullName>
    </recommendedName>
</protein>
<keyword evidence="3" id="KW-1185">Reference proteome</keyword>
<sequence>MLVFIVLGIVGLALGLLSVALGDLFELGDGALSGTSLGAGLLLFGATGAVVTSSGLPVVATYPIAAAIGLGVILLVNLLLKRLRQSDDATPRSIVGQQGAVTSEVSPAHGEVSLDNELETRMAFADMPLPQGTRIAVVEQHGSRVKVISAE</sequence>
<evidence type="ECO:0000256" key="1">
    <source>
        <dbReference type="SAM" id="Phobius"/>
    </source>
</evidence>
<evidence type="ECO:0000313" key="2">
    <source>
        <dbReference type="EMBL" id="MBL0886079.1"/>
    </source>
</evidence>
<evidence type="ECO:0008006" key="4">
    <source>
        <dbReference type="Google" id="ProtNLM"/>
    </source>
</evidence>
<gene>
    <name evidence="2" type="ORF">HGK34_07295</name>
</gene>
<keyword evidence="1" id="KW-0472">Membrane</keyword>
<dbReference type="EMBL" id="JABBYC010000008">
    <property type="protein sequence ID" value="MBL0886079.1"/>
    <property type="molecule type" value="Genomic_DNA"/>
</dbReference>